<evidence type="ECO:0000259" key="4">
    <source>
        <dbReference type="PROSITE" id="PS51462"/>
    </source>
</evidence>
<dbReference type="PROSITE" id="PS00893">
    <property type="entry name" value="NUDIX_BOX"/>
    <property type="match status" value="1"/>
</dbReference>
<sequence>MTPPDEPALRETRIGAYGICICDDRILVVRKAKGPYKGLYDLPGGGVEFGESPTETVAREFLEEAGVAVEVKELVGSFSLVSVFPADSGTHLVELHHLGFLYRVNLAAPAPIKEDPDGRDSLGSVWLPLRDASPDKLSPLAREGLQCISSQGSGISLRRRAQ</sequence>
<dbReference type="Gene3D" id="3.90.79.10">
    <property type="entry name" value="Nucleoside Triphosphate Pyrophosphohydrolase"/>
    <property type="match status" value="1"/>
</dbReference>
<gene>
    <name evidence="5" type="ordered locus">STH2460</name>
</gene>
<dbReference type="STRING" id="292459.STH2460"/>
<accession>Q67LK1</accession>
<keyword evidence="2 3" id="KW-0378">Hydrolase</keyword>
<reference evidence="5 6" key="1">
    <citation type="journal article" date="2004" name="Nucleic Acids Res.">
        <title>Genome sequence of Symbiobacterium thermophilum, an uncultivable bacterium that depends on microbial commensalism.</title>
        <authorList>
            <person name="Ueda K."/>
            <person name="Yamashita A."/>
            <person name="Ishikawa J."/>
            <person name="Shimada M."/>
            <person name="Watsuji T."/>
            <person name="Morimura K."/>
            <person name="Ikeda H."/>
            <person name="Hattori M."/>
            <person name="Beppu T."/>
        </authorList>
    </citation>
    <scope>NUCLEOTIDE SEQUENCE [LARGE SCALE GENOMIC DNA]</scope>
    <source>
        <strain evidence="6">T / IAM 14863</strain>
    </source>
</reference>
<evidence type="ECO:0000256" key="2">
    <source>
        <dbReference type="ARBA" id="ARBA00022801"/>
    </source>
</evidence>
<dbReference type="KEGG" id="sth:STH2460"/>
<feature type="domain" description="Nudix hydrolase" evidence="4">
    <location>
        <begin position="11"/>
        <end position="149"/>
    </location>
</feature>
<evidence type="ECO:0000256" key="3">
    <source>
        <dbReference type="RuleBase" id="RU003476"/>
    </source>
</evidence>
<proteinExistence type="inferred from homology"/>
<dbReference type="PRINTS" id="PR00502">
    <property type="entry name" value="NUDIXFAMILY"/>
</dbReference>
<dbReference type="PANTHER" id="PTHR43736:SF1">
    <property type="entry name" value="DIHYDRONEOPTERIN TRIPHOSPHATE DIPHOSPHATASE"/>
    <property type="match status" value="1"/>
</dbReference>
<evidence type="ECO:0000313" key="5">
    <source>
        <dbReference type="EMBL" id="BAD41445.1"/>
    </source>
</evidence>
<dbReference type="RefSeq" id="WP_011196583.1">
    <property type="nucleotide sequence ID" value="NC_006177.1"/>
</dbReference>
<organism evidence="5 6">
    <name type="scientific">Symbiobacterium thermophilum (strain DSM 24528 / JCM 14929 / IAM 14863 / T)</name>
    <dbReference type="NCBI Taxonomy" id="292459"/>
    <lineage>
        <taxon>Bacteria</taxon>
        <taxon>Bacillati</taxon>
        <taxon>Bacillota</taxon>
        <taxon>Clostridia</taxon>
        <taxon>Eubacteriales</taxon>
        <taxon>Symbiobacteriaceae</taxon>
        <taxon>Symbiobacterium</taxon>
    </lineage>
</organism>
<dbReference type="PANTHER" id="PTHR43736">
    <property type="entry name" value="ADP-RIBOSE PYROPHOSPHATASE"/>
    <property type="match status" value="1"/>
</dbReference>
<dbReference type="InterPro" id="IPR020084">
    <property type="entry name" value="NUDIX_hydrolase_CS"/>
</dbReference>
<dbReference type="CDD" id="cd04686">
    <property type="entry name" value="NUDIX_Hydrolase"/>
    <property type="match status" value="1"/>
</dbReference>
<dbReference type="eggNOG" id="COG1051">
    <property type="taxonomic scope" value="Bacteria"/>
</dbReference>
<dbReference type="InterPro" id="IPR020476">
    <property type="entry name" value="Nudix_hydrolase"/>
</dbReference>
<dbReference type="AlphaFoldDB" id="Q67LK1"/>
<protein>
    <submittedName>
        <fullName evidence="5">MutT/nudix family protein</fullName>
    </submittedName>
</protein>
<keyword evidence="6" id="KW-1185">Reference proteome</keyword>
<name>Q67LK1_SYMTH</name>
<dbReference type="Pfam" id="PF00293">
    <property type="entry name" value="NUDIX"/>
    <property type="match status" value="1"/>
</dbReference>
<dbReference type="InterPro" id="IPR000086">
    <property type="entry name" value="NUDIX_hydrolase_dom"/>
</dbReference>
<dbReference type="HOGENOM" id="CLU_037162_18_2_9"/>
<dbReference type="EMBL" id="AP006840">
    <property type="protein sequence ID" value="BAD41445.1"/>
    <property type="molecule type" value="Genomic_DNA"/>
</dbReference>
<evidence type="ECO:0000313" key="6">
    <source>
        <dbReference type="Proteomes" id="UP000000417"/>
    </source>
</evidence>
<comment type="similarity">
    <text evidence="1 3">Belongs to the Nudix hydrolase family.</text>
</comment>
<dbReference type="PROSITE" id="PS51462">
    <property type="entry name" value="NUDIX"/>
    <property type="match status" value="1"/>
</dbReference>
<dbReference type="InterPro" id="IPR015797">
    <property type="entry name" value="NUDIX_hydrolase-like_dom_sf"/>
</dbReference>
<dbReference type="Proteomes" id="UP000000417">
    <property type="component" value="Chromosome"/>
</dbReference>
<evidence type="ECO:0000256" key="1">
    <source>
        <dbReference type="ARBA" id="ARBA00005582"/>
    </source>
</evidence>
<dbReference type="SUPFAM" id="SSF55811">
    <property type="entry name" value="Nudix"/>
    <property type="match status" value="1"/>
</dbReference>
<dbReference type="GO" id="GO:0016787">
    <property type="term" value="F:hydrolase activity"/>
    <property type="evidence" value="ECO:0007669"/>
    <property type="project" value="UniProtKB-KW"/>
</dbReference>